<evidence type="ECO:0000313" key="4">
    <source>
        <dbReference type="Proteomes" id="UP001431783"/>
    </source>
</evidence>
<protein>
    <submittedName>
        <fullName evidence="3">Uncharacterized protein</fullName>
    </submittedName>
</protein>
<evidence type="ECO:0000256" key="1">
    <source>
        <dbReference type="SAM" id="MobiDB-lite"/>
    </source>
</evidence>
<accession>A0AAW1U3T9</accession>
<dbReference type="AlphaFoldDB" id="A0AAW1U3T9"/>
<dbReference type="EMBL" id="JARQZJ010000040">
    <property type="protein sequence ID" value="KAK9877238.1"/>
    <property type="molecule type" value="Genomic_DNA"/>
</dbReference>
<dbReference type="PANTHER" id="PTHR12471">
    <property type="entry name" value="VACUOLAR ATP SYNTHASE SUBUNIT S1"/>
    <property type="match status" value="1"/>
</dbReference>
<evidence type="ECO:0000313" key="3">
    <source>
        <dbReference type="EMBL" id="KAK9877238.1"/>
    </source>
</evidence>
<feature type="region of interest" description="Disordered" evidence="1">
    <location>
        <begin position="210"/>
        <end position="235"/>
    </location>
</feature>
<keyword evidence="2" id="KW-0732">Signal</keyword>
<organism evidence="3 4">
    <name type="scientific">Henosepilachna vigintioctopunctata</name>
    <dbReference type="NCBI Taxonomy" id="420089"/>
    <lineage>
        <taxon>Eukaryota</taxon>
        <taxon>Metazoa</taxon>
        <taxon>Ecdysozoa</taxon>
        <taxon>Arthropoda</taxon>
        <taxon>Hexapoda</taxon>
        <taxon>Insecta</taxon>
        <taxon>Pterygota</taxon>
        <taxon>Neoptera</taxon>
        <taxon>Endopterygota</taxon>
        <taxon>Coleoptera</taxon>
        <taxon>Polyphaga</taxon>
        <taxon>Cucujiformia</taxon>
        <taxon>Coccinelloidea</taxon>
        <taxon>Coccinellidae</taxon>
        <taxon>Epilachninae</taxon>
        <taxon>Epilachnini</taxon>
        <taxon>Henosepilachna</taxon>
    </lineage>
</organism>
<proteinExistence type="predicted"/>
<keyword evidence="4" id="KW-1185">Reference proteome</keyword>
<dbReference type="GO" id="GO:0001671">
    <property type="term" value="F:ATPase activator activity"/>
    <property type="evidence" value="ECO:0007669"/>
    <property type="project" value="TreeGrafter"/>
</dbReference>
<dbReference type="Proteomes" id="UP001431783">
    <property type="component" value="Unassembled WGS sequence"/>
</dbReference>
<evidence type="ECO:0000256" key="2">
    <source>
        <dbReference type="SAM" id="SignalP"/>
    </source>
</evidence>
<gene>
    <name evidence="3" type="ORF">WA026_016982</name>
</gene>
<dbReference type="InterPro" id="IPR008388">
    <property type="entry name" value="Ac45_acc_su"/>
</dbReference>
<sequence>MLENNSKLLFLLLFLLGGIELCLSTEFVPVFMWETQNSVQPSPALQRINEKDFNEIVSEKLKTKPLVVVFAEETLSPEDFAQHNENGKTSFKALHKLLESSNVDYKPYVQNPIGAVKQLEKGVTEVSIASLLRNFNVPKDEVLIVDLNDAKDDEDRQDMLRRHDTAISQVFEKLLTNTDNILAIYTAHHPSWVTPEEVKHRNIRSLLQENEAVKTSTESDQKKTQQGETSLKISH</sequence>
<dbReference type="PANTHER" id="PTHR12471:SF7">
    <property type="entry name" value="V-TYPE PROTON ATPASE SUBUNIT S1"/>
    <property type="match status" value="1"/>
</dbReference>
<comment type="caution">
    <text evidence="3">The sequence shown here is derived from an EMBL/GenBank/DDBJ whole genome shotgun (WGS) entry which is preliminary data.</text>
</comment>
<name>A0AAW1U3T9_9CUCU</name>
<feature type="signal peptide" evidence="2">
    <location>
        <begin position="1"/>
        <end position="24"/>
    </location>
</feature>
<feature type="compositionally biased region" description="Polar residues" evidence="1">
    <location>
        <begin position="226"/>
        <end position="235"/>
    </location>
</feature>
<reference evidence="3 4" key="1">
    <citation type="submission" date="2023-03" db="EMBL/GenBank/DDBJ databases">
        <title>Genome insight into feeding habits of ladybird beetles.</title>
        <authorList>
            <person name="Li H.-S."/>
            <person name="Huang Y.-H."/>
            <person name="Pang H."/>
        </authorList>
    </citation>
    <scope>NUCLEOTIDE SEQUENCE [LARGE SCALE GENOMIC DNA]</scope>
    <source>
        <strain evidence="3">SYSU_2023b</strain>
        <tissue evidence="3">Whole body</tissue>
    </source>
</reference>
<dbReference type="GO" id="GO:0030641">
    <property type="term" value="P:regulation of cellular pH"/>
    <property type="evidence" value="ECO:0007669"/>
    <property type="project" value="TreeGrafter"/>
</dbReference>
<dbReference type="GO" id="GO:0033176">
    <property type="term" value="C:proton-transporting V-type ATPase complex"/>
    <property type="evidence" value="ECO:0007669"/>
    <property type="project" value="TreeGrafter"/>
</dbReference>
<feature type="chain" id="PRO_5043878491" evidence="2">
    <location>
        <begin position="25"/>
        <end position="235"/>
    </location>
</feature>